<proteinExistence type="predicted"/>
<dbReference type="KEGG" id="pect:BN1012_Phect1118"/>
<reference evidence="1 2" key="1">
    <citation type="journal article" date="2014" name="Front. Genet.">
        <title>Genome and metabolic network of "Candidatus Phaeomarinobacter ectocarpi" Ec32, a new candidate genus of Alphaproteobacteria frequently associated with brown algae.</title>
        <authorList>
            <person name="Dittami S.M."/>
            <person name="Barbeyron T."/>
            <person name="Boyen C."/>
            <person name="Cambefort J."/>
            <person name="Collet G."/>
            <person name="Delage L."/>
            <person name="Gobet A."/>
            <person name="Groisillier A."/>
            <person name="Leblanc C."/>
            <person name="Michel G."/>
            <person name="Scornet D."/>
            <person name="Siegel A."/>
            <person name="Tapia J.E."/>
            <person name="Tonon T."/>
        </authorList>
    </citation>
    <scope>NUCLEOTIDE SEQUENCE [LARGE SCALE GENOMIC DNA]</scope>
    <source>
        <strain evidence="1 2">Ec32</strain>
    </source>
</reference>
<dbReference type="AlphaFoldDB" id="X5MCM3"/>
<dbReference type="HOGENOM" id="CLU_2970894_0_0_5"/>
<accession>X5MCM3</accession>
<sequence>MARQVSGVLWGAAMGALRADERSMVADCGGPGVQVTFVCVGATTCGVKFSGVAGAALR</sequence>
<gene>
    <name evidence="1" type="ORF">BN1012_Phect1118</name>
</gene>
<dbReference type="Proteomes" id="UP000032160">
    <property type="component" value="Chromosome I"/>
</dbReference>
<evidence type="ECO:0000313" key="2">
    <source>
        <dbReference type="Proteomes" id="UP000032160"/>
    </source>
</evidence>
<organism evidence="1 2">
    <name type="scientific">Candidatus Phaeomarinibacter ectocarpi</name>
    <dbReference type="NCBI Taxonomy" id="1458461"/>
    <lineage>
        <taxon>Bacteria</taxon>
        <taxon>Pseudomonadati</taxon>
        <taxon>Pseudomonadota</taxon>
        <taxon>Alphaproteobacteria</taxon>
        <taxon>Hyphomicrobiales</taxon>
        <taxon>Parvibaculaceae</taxon>
        <taxon>Candidatus Phaeomarinibacter</taxon>
    </lineage>
</organism>
<name>X5MCM3_9HYPH</name>
<evidence type="ECO:0000313" key="1">
    <source>
        <dbReference type="EMBL" id="CDO59332.1"/>
    </source>
</evidence>
<protein>
    <submittedName>
        <fullName evidence="1">Uncharacterized protein</fullName>
    </submittedName>
</protein>
<dbReference type="EMBL" id="HG966617">
    <property type="protein sequence ID" value="CDO59332.1"/>
    <property type="molecule type" value="Genomic_DNA"/>
</dbReference>
<keyword evidence="2" id="KW-1185">Reference proteome</keyword>